<evidence type="ECO:0000256" key="1">
    <source>
        <dbReference type="SAM" id="MobiDB-lite"/>
    </source>
</evidence>
<proteinExistence type="predicted"/>
<feature type="region of interest" description="Disordered" evidence="1">
    <location>
        <begin position="384"/>
        <end position="491"/>
    </location>
</feature>
<dbReference type="Proteomes" id="UP001164286">
    <property type="component" value="Unassembled WGS sequence"/>
</dbReference>
<reference evidence="2" key="1">
    <citation type="journal article" date="2022" name="G3 (Bethesda)">
        <title>High quality genome of the basidiomycete yeast Dioszegia hungarica PDD-24b-2 isolated from cloud water.</title>
        <authorList>
            <person name="Jarrige D."/>
            <person name="Haridas S."/>
            <person name="Bleykasten-Grosshans C."/>
            <person name="Joly M."/>
            <person name="Nadalig T."/>
            <person name="Sancelme M."/>
            <person name="Vuilleumier S."/>
            <person name="Grigoriev I.V."/>
            <person name="Amato P."/>
            <person name="Bringel F."/>
        </authorList>
    </citation>
    <scope>NUCLEOTIDE SEQUENCE</scope>
    <source>
        <strain evidence="2">PDD-24b-2</strain>
    </source>
</reference>
<accession>A0AA38H760</accession>
<feature type="compositionally biased region" description="Basic and acidic residues" evidence="1">
    <location>
        <begin position="129"/>
        <end position="138"/>
    </location>
</feature>
<sequence length="795" mass="85320">MSAIAEVHGTESVAAEQNHVETYETAPEPLMLWPSTVLYSDKPLPALPLYRTNSFASTSTSLSLSMSSTAPTSSPDAASCPPSPGGIEPLQSQMDPIPDPRMSIISQMPRISTPIYAYHSRHASVQSEMTHRSSHDSVRDDDETETVSRPSSPVSMATTFGGAPRNNHRSRTTTAERPSSPSVDPQASRSIRSGSFASESDVSHQSTLASFSLPSYNRHTFRMSLPPNTQQYSAVTPDFESDDPLAGPGWPGLVPPRTSSRDVDHEIRSTPGVVGVGEGWAGGPSGKRRKKNSWFRRRGRKQENDGQAEDPLALWTVPEEARSSPLKSAWNRSRARFGASVPALAVTGSPQPGEQGPSDMMARRGSMPIPMPLHLARQSAAMSDPIVTAASSPYPTSLPVPPQPRASKRHVQSQPHLPFPRSASLLPGTAQVYSGSDQAPLRRMDTFGGGGQVALESASLAEAGASRAPAVPFRTPDEISSDQKPPKPRRSLLSKLKARLSMISGAKRSTPTGTLPNSTSVPLQPDIPNLTPNYHTRPLSRVREQPTRARPRPVSMIPLAGGDTMDLSSHPREIRPPALPRSRSADIRSFLSKLGRSAQPVSQTEKDAAGKSGSHWKRRSFSGIPGLTRWSLSESNLLRPRKSGGRDTRDDLLAQSEEGRSRREEDPAAGRESGSQSDARRDALLATQAALSGGQTKAERKTESARPSPLEDPPLTWGLSSTTTRSSTASPPSPSLVTPTKGDASQIPDPEPIGEEGLEIPRSSSPRPSSEFAWAAQSGTTTKARRMSAGDELRV</sequence>
<feature type="region of interest" description="Disordered" evidence="1">
    <location>
        <begin position="122"/>
        <end position="203"/>
    </location>
</feature>
<dbReference type="AlphaFoldDB" id="A0AA38H760"/>
<name>A0AA38H760_9TREE</name>
<comment type="caution">
    <text evidence="2">The sequence shown here is derived from an EMBL/GenBank/DDBJ whole genome shotgun (WGS) entry which is preliminary data.</text>
</comment>
<dbReference type="GeneID" id="77727737"/>
<gene>
    <name evidence="2" type="ORF">MKK02DRAFT_32583</name>
</gene>
<feature type="region of interest" description="Disordered" evidence="1">
    <location>
        <begin position="506"/>
        <end position="795"/>
    </location>
</feature>
<feature type="compositionally biased region" description="Low complexity" evidence="1">
    <location>
        <begin position="64"/>
        <end position="80"/>
    </location>
</feature>
<feature type="compositionally biased region" description="Polar residues" evidence="1">
    <location>
        <begin position="507"/>
        <end position="522"/>
    </location>
</feature>
<feature type="region of interest" description="Disordered" evidence="1">
    <location>
        <begin position="64"/>
        <end position="102"/>
    </location>
</feature>
<feature type="compositionally biased region" description="Low complexity" evidence="1">
    <location>
        <begin position="760"/>
        <end position="770"/>
    </location>
</feature>
<feature type="compositionally biased region" description="Basic residues" evidence="1">
    <location>
        <begin position="286"/>
        <end position="300"/>
    </location>
</feature>
<feature type="region of interest" description="Disordered" evidence="1">
    <location>
        <begin position="241"/>
        <end position="367"/>
    </location>
</feature>
<keyword evidence="3" id="KW-1185">Reference proteome</keyword>
<feature type="compositionally biased region" description="Basic and acidic residues" evidence="1">
    <location>
        <begin position="259"/>
        <end position="268"/>
    </location>
</feature>
<feature type="compositionally biased region" description="Polar residues" evidence="1">
    <location>
        <begin position="147"/>
        <end position="158"/>
    </location>
</feature>
<dbReference type="EMBL" id="JAKWFO010000005">
    <property type="protein sequence ID" value="KAI9635077.1"/>
    <property type="molecule type" value="Genomic_DNA"/>
</dbReference>
<feature type="compositionally biased region" description="Gly residues" evidence="1">
    <location>
        <begin position="274"/>
        <end position="285"/>
    </location>
</feature>
<feature type="compositionally biased region" description="Basic and acidic residues" evidence="1">
    <location>
        <begin position="644"/>
        <end position="669"/>
    </location>
</feature>
<organism evidence="2 3">
    <name type="scientific">Dioszegia hungarica</name>
    <dbReference type="NCBI Taxonomy" id="4972"/>
    <lineage>
        <taxon>Eukaryota</taxon>
        <taxon>Fungi</taxon>
        <taxon>Dikarya</taxon>
        <taxon>Basidiomycota</taxon>
        <taxon>Agaricomycotina</taxon>
        <taxon>Tremellomycetes</taxon>
        <taxon>Tremellales</taxon>
        <taxon>Bulleribasidiaceae</taxon>
        <taxon>Dioszegia</taxon>
    </lineage>
</organism>
<feature type="compositionally biased region" description="Polar residues" evidence="1">
    <location>
        <begin position="172"/>
        <end position="203"/>
    </location>
</feature>
<feature type="compositionally biased region" description="Low complexity" evidence="1">
    <location>
        <begin position="715"/>
        <end position="740"/>
    </location>
</feature>
<dbReference type="RefSeq" id="XP_052944854.1">
    <property type="nucleotide sequence ID" value="XM_053088532.1"/>
</dbReference>
<feature type="compositionally biased region" description="Low complexity" evidence="1">
    <location>
        <begin position="454"/>
        <end position="470"/>
    </location>
</feature>
<evidence type="ECO:0000313" key="3">
    <source>
        <dbReference type="Proteomes" id="UP001164286"/>
    </source>
</evidence>
<protein>
    <submittedName>
        <fullName evidence="2">Uncharacterized protein</fullName>
    </submittedName>
</protein>
<evidence type="ECO:0000313" key="2">
    <source>
        <dbReference type="EMBL" id="KAI9635077.1"/>
    </source>
</evidence>